<proteinExistence type="predicted"/>
<accession>A0A3B0XZP5</accession>
<gene>
    <name evidence="1" type="ORF">MNBD_GAMMA08-2055</name>
</gene>
<evidence type="ECO:0000313" key="1">
    <source>
        <dbReference type="EMBL" id="VAW67349.1"/>
    </source>
</evidence>
<dbReference type="EMBL" id="UOFH01000381">
    <property type="protein sequence ID" value="VAW67349.1"/>
    <property type="molecule type" value="Genomic_DNA"/>
</dbReference>
<feature type="non-terminal residue" evidence="1">
    <location>
        <position position="71"/>
    </location>
</feature>
<name>A0A3B0XZP5_9ZZZZ</name>
<sequence length="71" mass="7776">MLLARRKIIKLMAGSALASLLPTALLVNGAQDRKIKAVAFDAFPVFDPRPIFALVEEMFPGKGKALSHAWR</sequence>
<organism evidence="1">
    <name type="scientific">hydrothermal vent metagenome</name>
    <dbReference type="NCBI Taxonomy" id="652676"/>
    <lineage>
        <taxon>unclassified sequences</taxon>
        <taxon>metagenomes</taxon>
        <taxon>ecological metagenomes</taxon>
    </lineage>
</organism>
<dbReference type="AlphaFoldDB" id="A0A3B0XZP5"/>
<reference evidence="1" key="1">
    <citation type="submission" date="2018-06" db="EMBL/GenBank/DDBJ databases">
        <authorList>
            <person name="Zhirakovskaya E."/>
        </authorList>
    </citation>
    <scope>NUCLEOTIDE SEQUENCE</scope>
</reference>
<protein>
    <submittedName>
        <fullName evidence="1">Uncharacterized protein</fullName>
    </submittedName>
</protein>